<keyword evidence="1 4" id="KW-0689">Ribosomal protein</keyword>
<gene>
    <name evidence="4" type="ORF">B9G98_04357</name>
</gene>
<dbReference type="OrthoDB" id="359154at2759"/>
<evidence type="ECO:0000313" key="5">
    <source>
        <dbReference type="Proteomes" id="UP000238350"/>
    </source>
</evidence>
<protein>
    <submittedName>
        <fullName evidence="4">54S ribosomal protein L40, mitochondrial</fullName>
    </submittedName>
</protein>
<dbReference type="InterPro" id="IPR005824">
    <property type="entry name" value="KOW"/>
</dbReference>
<accession>A0A2T0FP27</accession>
<sequence length="302" mass="34003">MVNPRYIKQLKNLRGKEFFKSVKLTQGSRAAGTEIPEAAIVEPSKRLASKQLPFMRGDRVQIRSGPDKGKVGLIIDRYPNLGNAFYVAGVGSLKLINPIENKSMGDPDQYEPVVDNYKVFDYEDLRLVSKIKNEQGQDEDVVIHSLELGPEEYDSLSNTHLRRRFAKYDPQLVIPWPTTKVKPTEGAETTNATYADLRTYFVPSALESPLPIGAVDQITNVNNRYKRDRYAPRITAAQLERSMAPQMPLPPKTRKLLADLEAMPKPAPTVFTPQMQEFIGAEIKKGLERRATKEAAALKTYQ</sequence>
<dbReference type="CDD" id="cd06089">
    <property type="entry name" value="KOW_RPL26"/>
    <property type="match status" value="1"/>
</dbReference>
<dbReference type="GO" id="GO:0005840">
    <property type="term" value="C:ribosome"/>
    <property type="evidence" value="ECO:0007669"/>
    <property type="project" value="UniProtKB-KW"/>
</dbReference>
<dbReference type="SUPFAM" id="SSF50104">
    <property type="entry name" value="Translation proteins SH3-like domain"/>
    <property type="match status" value="1"/>
</dbReference>
<organism evidence="4 5">
    <name type="scientific">Wickerhamiella sorbophila</name>
    <dbReference type="NCBI Taxonomy" id="45607"/>
    <lineage>
        <taxon>Eukaryota</taxon>
        <taxon>Fungi</taxon>
        <taxon>Dikarya</taxon>
        <taxon>Ascomycota</taxon>
        <taxon>Saccharomycotina</taxon>
        <taxon>Dipodascomycetes</taxon>
        <taxon>Dipodascales</taxon>
        <taxon>Trichomonascaceae</taxon>
        <taxon>Wickerhamiella</taxon>
    </lineage>
</organism>
<name>A0A2T0FP27_9ASCO</name>
<dbReference type="STRING" id="45607.A0A2T0FP27"/>
<evidence type="ECO:0000256" key="2">
    <source>
        <dbReference type="ARBA" id="ARBA00023274"/>
    </source>
</evidence>
<evidence type="ECO:0000256" key="1">
    <source>
        <dbReference type="ARBA" id="ARBA00022980"/>
    </source>
</evidence>
<dbReference type="GO" id="GO:0003723">
    <property type="term" value="F:RNA binding"/>
    <property type="evidence" value="ECO:0007669"/>
    <property type="project" value="InterPro"/>
</dbReference>
<dbReference type="AlphaFoldDB" id="A0A2T0FP27"/>
<dbReference type="Pfam" id="PF22682">
    <property type="entry name" value="Ribosomal_uL24m-like"/>
    <property type="match status" value="1"/>
</dbReference>
<evidence type="ECO:0000313" key="4">
    <source>
        <dbReference type="EMBL" id="PRT56737.1"/>
    </source>
</evidence>
<proteinExistence type="predicted"/>
<dbReference type="InterPro" id="IPR041988">
    <property type="entry name" value="Ribosomal_uL24_KOW"/>
</dbReference>
<keyword evidence="2" id="KW-0687">Ribonucleoprotein</keyword>
<reference evidence="4 5" key="1">
    <citation type="submission" date="2017-04" db="EMBL/GenBank/DDBJ databases">
        <title>Genome sequencing of [Candida] sorbophila.</title>
        <authorList>
            <person name="Ahn J.O."/>
        </authorList>
    </citation>
    <scope>NUCLEOTIDE SEQUENCE [LARGE SCALE GENOMIC DNA]</scope>
    <source>
        <strain evidence="4 5">DS02</strain>
    </source>
</reference>
<dbReference type="Proteomes" id="UP000238350">
    <property type="component" value="Unassembled WGS sequence"/>
</dbReference>
<dbReference type="InterPro" id="IPR008991">
    <property type="entry name" value="Translation_prot_SH3-like_sf"/>
</dbReference>
<dbReference type="GeneID" id="36518105"/>
<keyword evidence="5" id="KW-1185">Reference proteome</keyword>
<evidence type="ECO:0000259" key="3">
    <source>
        <dbReference type="SMART" id="SM00739"/>
    </source>
</evidence>
<feature type="domain" description="KOW" evidence="3">
    <location>
        <begin position="53"/>
        <end position="80"/>
    </location>
</feature>
<comment type="caution">
    <text evidence="4">The sequence shown here is derived from an EMBL/GenBank/DDBJ whole genome shotgun (WGS) entry which is preliminary data.</text>
</comment>
<dbReference type="SMART" id="SM00739">
    <property type="entry name" value="KOW"/>
    <property type="match status" value="1"/>
</dbReference>
<dbReference type="RefSeq" id="XP_024666682.1">
    <property type="nucleotide sequence ID" value="XM_024810914.1"/>
</dbReference>
<dbReference type="EMBL" id="NDIQ01000022">
    <property type="protein sequence ID" value="PRT56737.1"/>
    <property type="molecule type" value="Genomic_DNA"/>
</dbReference>
<dbReference type="GO" id="GO:1990904">
    <property type="term" value="C:ribonucleoprotein complex"/>
    <property type="evidence" value="ECO:0007669"/>
    <property type="project" value="UniProtKB-KW"/>
</dbReference>